<dbReference type="Proteomes" id="UP001059663">
    <property type="component" value="Chromosome"/>
</dbReference>
<accession>A0AC61U223</accession>
<protein>
    <submittedName>
        <fullName evidence="1">DUF3017 domain-containing protein</fullName>
    </submittedName>
</protein>
<name>A0AC61U223_9MICO</name>
<sequence length="134" mass="13390">MSDPGAGEDEDGGWGAHAQRRPALDTRPLSAWWVIFAGPVVGLLFVLTDHMLRATVSLGGALLLAAVLRVALPGSGVGGIAVRGPVVDVVLLVLLGVAVPGLGVHAGSRRTLTRAEGPRTSGAGPFGNLSGGTG</sequence>
<proteinExistence type="predicted"/>
<evidence type="ECO:0000313" key="2">
    <source>
        <dbReference type="Proteomes" id="UP001059663"/>
    </source>
</evidence>
<organism evidence="1 2">
    <name type="scientific">Janibacter limosus</name>
    <dbReference type="NCBI Taxonomy" id="53458"/>
    <lineage>
        <taxon>Bacteria</taxon>
        <taxon>Bacillati</taxon>
        <taxon>Actinomycetota</taxon>
        <taxon>Actinomycetes</taxon>
        <taxon>Micrococcales</taxon>
        <taxon>Intrasporangiaceae</taxon>
        <taxon>Janibacter</taxon>
    </lineage>
</organism>
<evidence type="ECO:0000313" key="1">
    <source>
        <dbReference type="EMBL" id="UUZ44064.1"/>
    </source>
</evidence>
<dbReference type="EMBL" id="CP087977">
    <property type="protein sequence ID" value="UUZ44064.1"/>
    <property type="molecule type" value="Genomic_DNA"/>
</dbReference>
<reference evidence="1" key="1">
    <citation type="submission" date="2021-11" db="EMBL/GenBank/DDBJ databases">
        <title>Study of the species diversity of bacterial strains isolated from a unique natural object - Shulgan-Tash cave (Bashkiria).</title>
        <authorList>
            <person name="Sazanova A.L."/>
            <person name="Chirak E.R."/>
            <person name="Safronova V.I."/>
        </authorList>
    </citation>
    <scope>NUCLEOTIDE SEQUENCE</scope>
    <source>
        <strain evidence="1">P1</strain>
    </source>
</reference>
<gene>
    <name evidence="1" type="ORF">LP422_15730</name>
</gene>